<proteinExistence type="predicted"/>
<evidence type="ECO:0000313" key="1">
    <source>
        <dbReference type="EMBL" id="GAA0585367.1"/>
    </source>
</evidence>
<organism evidence="1 2">
    <name type="scientific">Streptomyces crystallinus</name>
    <dbReference type="NCBI Taxonomy" id="68191"/>
    <lineage>
        <taxon>Bacteria</taxon>
        <taxon>Bacillati</taxon>
        <taxon>Actinomycetota</taxon>
        <taxon>Actinomycetes</taxon>
        <taxon>Kitasatosporales</taxon>
        <taxon>Streptomycetaceae</taxon>
        <taxon>Streptomyces</taxon>
    </lineage>
</organism>
<gene>
    <name evidence="1" type="ORF">GCM10010394_12840</name>
</gene>
<reference evidence="1 2" key="1">
    <citation type="journal article" date="2019" name="Int. J. Syst. Evol. Microbiol.">
        <title>The Global Catalogue of Microorganisms (GCM) 10K type strain sequencing project: providing services to taxonomists for standard genome sequencing and annotation.</title>
        <authorList>
            <consortium name="The Broad Institute Genomics Platform"/>
            <consortium name="The Broad Institute Genome Sequencing Center for Infectious Disease"/>
            <person name="Wu L."/>
            <person name="Ma J."/>
        </authorList>
    </citation>
    <scope>NUCLEOTIDE SEQUENCE [LARGE SCALE GENOMIC DNA]</scope>
    <source>
        <strain evidence="1 2">JCM 5067</strain>
    </source>
</reference>
<evidence type="ECO:0000313" key="2">
    <source>
        <dbReference type="Proteomes" id="UP001500668"/>
    </source>
</evidence>
<dbReference type="EMBL" id="BAAACA010000006">
    <property type="protein sequence ID" value="GAA0585367.1"/>
    <property type="molecule type" value="Genomic_DNA"/>
</dbReference>
<comment type="caution">
    <text evidence="1">The sequence shown here is derived from an EMBL/GenBank/DDBJ whole genome shotgun (WGS) entry which is preliminary data.</text>
</comment>
<sequence length="64" mass="6967">MVAGEQADYRVHILQGRTPSADPVRKGEGHKPCLSLWCVRTTVASRTSLASLYRGYPPKGKGIV</sequence>
<name>A0ABN1F8Y5_9ACTN</name>
<protein>
    <submittedName>
        <fullName evidence="1">Uncharacterized protein</fullName>
    </submittedName>
</protein>
<keyword evidence="2" id="KW-1185">Reference proteome</keyword>
<accession>A0ABN1F8Y5</accession>
<dbReference type="Proteomes" id="UP001500668">
    <property type="component" value="Unassembled WGS sequence"/>
</dbReference>